<proteinExistence type="predicted"/>
<reference evidence="2 3" key="1">
    <citation type="journal article" date="2015" name="Stand. Genomic Sci.">
        <title>Genomic Encyclopedia of Bacterial and Archaeal Type Strains, Phase III: the genomes of soil and plant-associated and newly described type strains.</title>
        <authorList>
            <person name="Whitman W.B."/>
            <person name="Woyke T."/>
            <person name="Klenk H.P."/>
            <person name="Zhou Y."/>
            <person name="Lilburn T.G."/>
            <person name="Beck B.J."/>
            <person name="De Vos P."/>
            <person name="Vandamme P."/>
            <person name="Eisen J.A."/>
            <person name="Garrity G."/>
            <person name="Hugenholtz P."/>
            <person name="Kyrpides N.C."/>
        </authorList>
    </citation>
    <scope>NUCLEOTIDE SEQUENCE [LARGE SCALE GENOMIC DNA]</scope>
    <source>
        <strain evidence="2 3">CGMCC 1.10947</strain>
    </source>
</reference>
<organism evidence="2 3">
    <name type="scientific">Bradyrhizobium daqingense</name>
    <dbReference type="NCBI Taxonomy" id="993502"/>
    <lineage>
        <taxon>Bacteria</taxon>
        <taxon>Pseudomonadati</taxon>
        <taxon>Pseudomonadota</taxon>
        <taxon>Alphaproteobacteria</taxon>
        <taxon>Hyphomicrobiales</taxon>
        <taxon>Nitrobacteraceae</taxon>
        <taxon>Bradyrhizobium</taxon>
    </lineage>
</organism>
<keyword evidence="1" id="KW-0732">Signal</keyword>
<evidence type="ECO:0000256" key="1">
    <source>
        <dbReference type="SAM" id="SignalP"/>
    </source>
</evidence>
<keyword evidence="3" id="KW-1185">Reference proteome</keyword>
<dbReference type="EMBL" id="VLKL01000012">
    <property type="protein sequence ID" value="TWI02081.1"/>
    <property type="molecule type" value="Genomic_DNA"/>
</dbReference>
<protein>
    <recommendedName>
        <fullName evidence="4">Sulfur globule protein</fullName>
    </recommendedName>
</protein>
<dbReference type="AlphaFoldDB" id="A0A562L377"/>
<dbReference type="Proteomes" id="UP000317176">
    <property type="component" value="Unassembled WGS sequence"/>
</dbReference>
<dbReference type="RefSeq" id="WP_404437167.1">
    <property type="nucleotide sequence ID" value="NZ_JBIYEK010000001.1"/>
</dbReference>
<name>A0A562L377_9BRAD</name>
<comment type="caution">
    <text evidence="2">The sequence shown here is derived from an EMBL/GenBank/DDBJ whole genome shotgun (WGS) entry which is preliminary data.</text>
</comment>
<feature type="chain" id="PRO_5021856965" description="Sulfur globule protein" evidence="1">
    <location>
        <begin position="25"/>
        <end position="73"/>
    </location>
</feature>
<gene>
    <name evidence="2" type="ORF">IQ17_04441</name>
</gene>
<feature type="signal peptide" evidence="1">
    <location>
        <begin position="1"/>
        <end position="24"/>
    </location>
</feature>
<evidence type="ECO:0008006" key="4">
    <source>
        <dbReference type="Google" id="ProtNLM"/>
    </source>
</evidence>
<evidence type="ECO:0000313" key="3">
    <source>
        <dbReference type="Proteomes" id="UP000317176"/>
    </source>
</evidence>
<evidence type="ECO:0000313" key="2">
    <source>
        <dbReference type="EMBL" id="TWI02081.1"/>
    </source>
</evidence>
<sequence length="73" mass="7628">MKKLALAASLVIAAGFTFANPALAKGGHGGGHGHGHGHKFGHYHGAPHGWHHGRKVGWRGHGCPPGLWKQGRC</sequence>
<accession>A0A562L377</accession>